<protein>
    <submittedName>
        <fullName evidence="1">Uncharacterized protein</fullName>
    </submittedName>
</protein>
<dbReference type="Proteomes" id="UP000694460">
    <property type="component" value="Unassembled WGS sequence"/>
</dbReference>
<gene>
    <name evidence="1" type="ORF">JOF57_005415</name>
</gene>
<accession>A0ABS5A187</accession>
<sequence length="84" mass="8731">MLTSSRAGLPVEQACTYISETFLTRELSACAVSPSVCYGPNGAIGLDVRSGPNPAMSTGSLEIFPCWAAQLQALKPDLIATING</sequence>
<comment type="caution">
    <text evidence="1">The sequence shown here is derived from an EMBL/GenBank/DDBJ whole genome shotgun (WGS) entry which is preliminary data.</text>
</comment>
<dbReference type="RefSeq" id="WP_209922184.1">
    <property type="nucleotide sequence ID" value="NZ_JAGIOP010000002.1"/>
</dbReference>
<name>A0ABS5A187_9MYCO</name>
<proteinExistence type="predicted"/>
<keyword evidence="2" id="KW-1185">Reference proteome</keyword>
<evidence type="ECO:0000313" key="2">
    <source>
        <dbReference type="Proteomes" id="UP000694460"/>
    </source>
</evidence>
<reference evidence="1 2" key="1">
    <citation type="submission" date="2021-03" db="EMBL/GenBank/DDBJ databases">
        <title>Sequencing the genomes of 1000 actinobacteria strains.</title>
        <authorList>
            <person name="Klenk H.-P."/>
        </authorList>
    </citation>
    <scope>NUCLEOTIDE SEQUENCE [LARGE SCALE GENOMIC DNA]</scope>
    <source>
        <strain evidence="1 2">DSM 46713</strain>
    </source>
</reference>
<dbReference type="EMBL" id="JAGIOP010000002">
    <property type="protein sequence ID" value="MBP2455502.1"/>
    <property type="molecule type" value="Genomic_DNA"/>
</dbReference>
<organism evidence="1 2">
    <name type="scientific">Mycolicibacterium lutetiense</name>
    <dbReference type="NCBI Taxonomy" id="1641992"/>
    <lineage>
        <taxon>Bacteria</taxon>
        <taxon>Bacillati</taxon>
        <taxon>Actinomycetota</taxon>
        <taxon>Actinomycetes</taxon>
        <taxon>Mycobacteriales</taxon>
        <taxon>Mycobacteriaceae</taxon>
        <taxon>Mycolicibacterium</taxon>
    </lineage>
</organism>
<evidence type="ECO:0000313" key="1">
    <source>
        <dbReference type="EMBL" id="MBP2455502.1"/>
    </source>
</evidence>